<name>A0A5N1IMQ4_9BACT</name>
<dbReference type="Gene3D" id="2.60.40.10">
    <property type="entry name" value="Immunoglobulins"/>
    <property type="match status" value="1"/>
</dbReference>
<dbReference type="Proteomes" id="UP000326570">
    <property type="component" value="Unassembled WGS sequence"/>
</dbReference>
<proteinExistence type="predicted"/>
<evidence type="ECO:0008006" key="3">
    <source>
        <dbReference type="Google" id="ProtNLM"/>
    </source>
</evidence>
<evidence type="ECO:0000313" key="1">
    <source>
        <dbReference type="EMBL" id="KAA9331251.1"/>
    </source>
</evidence>
<evidence type="ECO:0000313" key="2">
    <source>
        <dbReference type="Proteomes" id="UP000326570"/>
    </source>
</evidence>
<dbReference type="AlphaFoldDB" id="A0A5N1IMQ4"/>
<dbReference type="InterPro" id="IPR013783">
    <property type="entry name" value="Ig-like_fold"/>
</dbReference>
<comment type="caution">
    <text evidence="1">The sequence shown here is derived from an EMBL/GenBank/DDBJ whole genome shotgun (WGS) entry which is preliminary data.</text>
</comment>
<sequence length="237" mass="26566">MDTVLIKNVINADDLKINNGGLMVVYKQLNADEITLNGPDSKLIVEEGAILNVNSIKGNYENIVYKSNQILPVTLISFSVKAFTPSANLLTWKTAQEKDNSHFAIESSTNGREFKEIGKVKGTNASFTSEYTFEDKAPVATNTYYRLKQVDFDGTTTYSPVVVCKAEKSDFRVLGRELVFDGQFTGQIKLMDLNGRIVFSEKLTQQNDYRFNEKNKGGFVLLIESEGQQVHSQRLIL</sequence>
<gene>
    <name evidence="1" type="ORF">F0P94_15315</name>
</gene>
<dbReference type="RefSeq" id="WP_150904774.1">
    <property type="nucleotide sequence ID" value="NZ_VTWT01000008.1"/>
</dbReference>
<reference evidence="1 2" key="1">
    <citation type="submission" date="2019-09" db="EMBL/GenBank/DDBJ databases">
        <title>Genome sequence of Adhaeribacter sp. M2.</title>
        <authorList>
            <person name="Srinivasan S."/>
        </authorList>
    </citation>
    <scope>NUCLEOTIDE SEQUENCE [LARGE SCALE GENOMIC DNA]</scope>
    <source>
        <strain evidence="1 2">M2</strain>
    </source>
</reference>
<dbReference type="EMBL" id="VTWT01000008">
    <property type="protein sequence ID" value="KAA9331251.1"/>
    <property type="molecule type" value="Genomic_DNA"/>
</dbReference>
<organism evidence="1 2">
    <name type="scientific">Adhaeribacter soli</name>
    <dbReference type="NCBI Taxonomy" id="2607655"/>
    <lineage>
        <taxon>Bacteria</taxon>
        <taxon>Pseudomonadati</taxon>
        <taxon>Bacteroidota</taxon>
        <taxon>Cytophagia</taxon>
        <taxon>Cytophagales</taxon>
        <taxon>Hymenobacteraceae</taxon>
        <taxon>Adhaeribacter</taxon>
    </lineage>
</organism>
<protein>
    <recommendedName>
        <fullName evidence="3">T9SS type A sorting domain-containing protein</fullName>
    </recommendedName>
</protein>
<keyword evidence="2" id="KW-1185">Reference proteome</keyword>
<accession>A0A5N1IMQ4</accession>